<proteinExistence type="predicted"/>
<evidence type="ECO:0000313" key="3">
    <source>
        <dbReference type="Proteomes" id="UP001272242"/>
    </source>
</evidence>
<organism evidence="2 3">
    <name type="scientific">Gemmata algarum</name>
    <dbReference type="NCBI Taxonomy" id="2975278"/>
    <lineage>
        <taxon>Bacteria</taxon>
        <taxon>Pseudomonadati</taxon>
        <taxon>Planctomycetota</taxon>
        <taxon>Planctomycetia</taxon>
        <taxon>Gemmatales</taxon>
        <taxon>Gemmataceae</taxon>
        <taxon>Gemmata</taxon>
    </lineage>
</organism>
<dbReference type="PANTHER" id="PTHR33164:SF43">
    <property type="entry name" value="HTH-TYPE TRANSCRIPTIONAL REPRESSOR YETL"/>
    <property type="match status" value="1"/>
</dbReference>
<dbReference type="RefSeq" id="WP_320688393.1">
    <property type="nucleotide sequence ID" value="NZ_JAXBLV010000206.1"/>
</dbReference>
<dbReference type="EMBL" id="JAXBLV010000206">
    <property type="protein sequence ID" value="MDY3562051.1"/>
    <property type="molecule type" value="Genomic_DNA"/>
</dbReference>
<dbReference type="InterPro" id="IPR036388">
    <property type="entry name" value="WH-like_DNA-bd_sf"/>
</dbReference>
<dbReference type="Gene3D" id="1.10.10.10">
    <property type="entry name" value="Winged helix-like DNA-binding domain superfamily/Winged helix DNA-binding domain"/>
    <property type="match status" value="1"/>
</dbReference>
<dbReference type="InterPro" id="IPR039422">
    <property type="entry name" value="MarR/SlyA-like"/>
</dbReference>
<protein>
    <submittedName>
        <fullName evidence="2">MarR family winged helix-turn-helix transcriptional regulator</fullName>
    </submittedName>
</protein>
<name>A0ABU5F3S5_9BACT</name>
<accession>A0ABU5F3S5</accession>
<dbReference type="Proteomes" id="UP001272242">
    <property type="component" value="Unassembled WGS sequence"/>
</dbReference>
<evidence type="ECO:0000259" key="1">
    <source>
        <dbReference type="PROSITE" id="PS50995"/>
    </source>
</evidence>
<dbReference type="InterPro" id="IPR000835">
    <property type="entry name" value="HTH_MarR-typ"/>
</dbReference>
<gene>
    <name evidence="2" type="ORF">R5W23_003497</name>
</gene>
<dbReference type="Pfam" id="PF12802">
    <property type="entry name" value="MarR_2"/>
    <property type="match status" value="1"/>
</dbReference>
<sequence length="152" mass="16610">MSQVPNPANRVAAECLAGRFRILNRVITGIYDDAFRPHGVRISQMNVMVVIADQGPVRAADVCRVLQLDKSTLSRDLDRLLDRGWVRSTPAEGRAQDLEVTPAGRALIEKLMPAWEEAQKRVHELIGPELAQGLFAAVGKIRQANSGSAASE</sequence>
<dbReference type="SUPFAM" id="SSF46785">
    <property type="entry name" value="Winged helix' DNA-binding domain"/>
    <property type="match status" value="1"/>
</dbReference>
<keyword evidence="3" id="KW-1185">Reference proteome</keyword>
<dbReference type="PROSITE" id="PS50995">
    <property type="entry name" value="HTH_MARR_2"/>
    <property type="match status" value="1"/>
</dbReference>
<dbReference type="PANTHER" id="PTHR33164">
    <property type="entry name" value="TRANSCRIPTIONAL REGULATOR, MARR FAMILY"/>
    <property type="match status" value="1"/>
</dbReference>
<reference evidence="3" key="1">
    <citation type="journal article" date="2023" name="Mar. Drugs">
        <title>Gemmata algarum, a Novel Planctomycete Isolated from an Algal Mat, Displays Antimicrobial Activity.</title>
        <authorList>
            <person name="Kumar G."/>
            <person name="Kallscheuer N."/>
            <person name="Kashif M."/>
            <person name="Ahamad S."/>
            <person name="Jagadeeshwari U."/>
            <person name="Pannikurungottu S."/>
            <person name="Haufschild T."/>
            <person name="Kabuu M."/>
            <person name="Sasikala C."/>
            <person name="Jogler C."/>
            <person name="Ramana C."/>
        </authorList>
    </citation>
    <scope>NUCLEOTIDE SEQUENCE [LARGE SCALE GENOMIC DNA]</scope>
    <source>
        <strain evidence="3">JC673</strain>
    </source>
</reference>
<feature type="domain" description="HTH marR-type" evidence="1">
    <location>
        <begin position="13"/>
        <end position="143"/>
    </location>
</feature>
<comment type="caution">
    <text evidence="2">The sequence shown here is derived from an EMBL/GenBank/DDBJ whole genome shotgun (WGS) entry which is preliminary data.</text>
</comment>
<evidence type="ECO:0000313" key="2">
    <source>
        <dbReference type="EMBL" id="MDY3562051.1"/>
    </source>
</evidence>
<dbReference type="SMART" id="SM00347">
    <property type="entry name" value="HTH_MARR"/>
    <property type="match status" value="1"/>
</dbReference>
<dbReference type="InterPro" id="IPR036390">
    <property type="entry name" value="WH_DNA-bd_sf"/>
</dbReference>